<gene>
    <name evidence="1" type="ORF">SGQ83_07815</name>
</gene>
<accession>A0ABU4R9I7</accession>
<reference evidence="1 2" key="1">
    <citation type="submission" date="2023-11" db="EMBL/GenBank/DDBJ databases">
        <title>Unpublished Manusciprt.</title>
        <authorList>
            <person name="Saticioglu I.B."/>
            <person name="Ay H."/>
            <person name="Ajmi N."/>
            <person name="Altun S."/>
            <person name="Duman M."/>
        </authorList>
    </citation>
    <scope>NUCLEOTIDE SEQUENCE [LARGE SCALE GENOMIC DNA]</scope>
    <source>
        <strain evidence="1 2">Fl-318</strain>
    </source>
</reference>
<comment type="caution">
    <text evidence="1">The sequence shown here is derived from an EMBL/GenBank/DDBJ whole genome shotgun (WGS) entry which is preliminary data.</text>
</comment>
<evidence type="ECO:0008006" key="3">
    <source>
        <dbReference type="Google" id="ProtNLM"/>
    </source>
</evidence>
<dbReference type="Proteomes" id="UP001273350">
    <property type="component" value="Unassembled WGS sequence"/>
</dbReference>
<proteinExistence type="predicted"/>
<protein>
    <recommendedName>
        <fullName evidence="3">Mobilization protein</fullName>
    </recommendedName>
</protein>
<organism evidence="1 2">
    <name type="scientific">Flavobacterium cupriresistens</name>
    <dbReference type="NCBI Taxonomy" id="2893885"/>
    <lineage>
        <taxon>Bacteria</taxon>
        <taxon>Pseudomonadati</taxon>
        <taxon>Bacteroidota</taxon>
        <taxon>Flavobacteriia</taxon>
        <taxon>Flavobacteriales</taxon>
        <taxon>Flavobacteriaceae</taxon>
        <taxon>Flavobacterium</taxon>
    </lineage>
</organism>
<dbReference type="RefSeq" id="WP_230001968.1">
    <property type="nucleotide sequence ID" value="NZ_CP087134.1"/>
</dbReference>
<evidence type="ECO:0000313" key="2">
    <source>
        <dbReference type="Proteomes" id="UP001273350"/>
    </source>
</evidence>
<evidence type="ECO:0000313" key="1">
    <source>
        <dbReference type="EMBL" id="MDX6189248.1"/>
    </source>
</evidence>
<sequence length="113" mass="13080">MSKYDFESTNAMLDSLKKSFDSFLKEDVAVNSFDKITETDFGKEVARIFNQHSDNHNAKNLDFQYKKIVHIANDIQHLKLANDATLPDWLEEELEAVFKKTKGLLTILKEELN</sequence>
<name>A0ABU4R9I7_9FLAO</name>
<dbReference type="EMBL" id="JAWXVI010000004">
    <property type="protein sequence ID" value="MDX6189248.1"/>
    <property type="molecule type" value="Genomic_DNA"/>
</dbReference>
<keyword evidence="2" id="KW-1185">Reference proteome</keyword>